<gene>
    <name evidence="1" type="ORF">CTI12_AA083990</name>
</gene>
<organism evidence="1 2">
    <name type="scientific">Artemisia annua</name>
    <name type="common">Sweet wormwood</name>
    <dbReference type="NCBI Taxonomy" id="35608"/>
    <lineage>
        <taxon>Eukaryota</taxon>
        <taxon>Viridiplantae</taxon>
        <taxon>Streptophyta</taxon>
        <taxon>Embryophyta</taxon>
        <taxon>Tracheophyta</taxon>
        <taxon>Spermatophyta</taxon>
        <taxon>Magnoliopsida</taxon>
        <taxon>eudicotyledons</taxon>
        <taxon>Gunneridae</taxon>
        <taxon>Pentapetalae</taxon>
        <taxon>asterids</taxon>
        <taxon>campanulids</taxon>
        <taxon>Asterales</taxon>
        <taxon>Asteraceae</taxon>
        <taxon>Asteroideae</taxon>
        <taxon>Anthemideae</taxon>
        <taxon>Artemisiinae</taxon>
        <taxon>Artemisia</taxon>
    </lineage>
</organism>
<evidence type="ECO:0000313" key="2">
    <source>
        <dbReference type="Proteomes" id="UP000245207"/>
    </source>
</evidence>
<dbReference type="Proteomes" id="UP000245207">
    <property type="component" value="Unassembled WGS sequence"/>
</dbReference>
<sequence>MSFCPASFPPKAHCPFFSWPGGGNPIHFSRITLYPVLLPLIPVSPRTFFLPRPKHNHTLSNLKLKYPGRRINPKGICRLASRGFSQVAFGISYRKVLRFRILGVEEEQWENDGKKQGQSKG</sequence>
<comment type="caution">
    <text evidence="1">The sequence shown here is derived from an EMBL/GenBank/DDBJ whole genome shotgun (WGS) entry which is preliminary data.</text>
</comment>
<protein>
    <submittedName>
        <fullName evidence="1">Uncharacterized protein</fullName>
    </submittedName>
</protein>
<dbReference type="EMBL" id="PKPP01000493">
    <property type="protein sequence ID" value="PWA92076.1"/>
    <property type="molecule type" value="Genomic_DNA"/>
</dbReference>
<reference evidence="1 2" key="1">
    <citation type="journal article" date="2018" name="Mol. Plant">
        <title>The genome of Artemisia annua provides insight into the evolution of Asteraceae family and artemisinin biosynthesis.</title>
        <authorList>
            <person name="Shen Q."/>
            <person name="Zhang L."/>
            <person name="Liao Z."/>
            <person name="Wang S."/>
            <person name="Yan T."/>
            <person name="Shi P."/>
            <person name="Liu M."/>
            <person name="Fu X."/>
            <person name="Pan Q."/>
            <person name="Wang Y."/>
            <person name="Lv Z."/>
            <person name="Lu X."/>
            <person name="Zhang F."/>
            <person name="Jiang W."/>
            <person name="Ma Y."/>
            <person name="Chen M."/>
            <person name="Hao X."/>
            <person name="Li L."/>
            <person name="Tang Y."/>
            <person name="Lv G."/>
            <person name="Zhou Y."/>
            <person name="Sun X."/>
            <person name="Brodelius P.E."/>
            <person name="Rose J.K.C."/>
            <person name="Tang K."/>
        </authorList>
    </citation>
    <scope>NUCLEOTIDE SEQUENCE [LARGE SCALE GENOMIC DNA]</scope>
    <source>
        <strain evidence="2">cv. Huhao1</strain>
        <tissue evidence="1">Leaf</tissue>
    </source>
</reference>
<dbReference type="AlphaFoldDB" id="A0A2U1Q244"/>
<proteinExistence type="predicted"/>
<accession>A0A2U1Q244</accession>
<keyword evidence="2" id="KW-1185">Reference proteome</keyword>
<name>A0A2U1Q244_ARTAN</name>
<evidence type="ECO:0000313" key="1">
    <source>
        <dbReference type="EMBL" id="PWA92076.1"/>
    </source>
</evidence>